<name>A0ABW0FM65_9CAUL</name>
<dbReference type="RefSeq" id="WP_374038594.1">
    <property type="nucleotide sequence ID" value="NZ_CP169082.1"/>
</dbReference>
<evidence type="ECO:0000313" key="1">
    <source>
        <dbReference type="EMBL" id="MFC5342671.1"/>
    </source>
</evidence>
<keyword evidence="2" id="KW-1185">Reference proteome</keyword>
<reference evidence="2" key="1">
    <citation type="journal article" date="2019" name="Int. J. Syst. Evol. Microbiol.">
        <title>The Global Catalogue of Microorganisms (GCM) 10K type strain sequencing project: providing services to taxonomists for standard genome sequencing and annotation.</title>
        <authorList>
            <consortium name="The Broad Institute Genomics Platform"/>
            <consortium name="The Broad Institute Genome Sequencing Center for Infectious Disease"/>
            <person name="Wu L."/>
            <person name="Ma J."/>
        </authorList>
    </citation>
    <scope>NUCLEOTIDE SEQUENCE [LARGE SCALE GENOMIC DNA]</scope>
    <source>
        <strain evidence="2">JCM 12125</strain>
    </source>
</reference>
<comment type="caution">
    <text evidence="1">The sequence shown here is derived from an EMBL/GenBank/DDBJ whole genome shotgun (WGS) entry which is preliminary data.</text>
</comment>
<accession>A0ABW0FM65</accession>
<dbReference type="EMBL" id="JBHSLF010000002">
    <property type="protein sequence ID" value="MFC5342671.1"/>
    <property type="molecule type" value="Genomic_DNA"/>
</dbReference>
<dbReference type="Proteomes" id="UP001596152">
    <property type="component" value="Unassembled WGS sequence"/>
</dbReference>
<evidence type="ECO:0000313" key="2">
    <source>
        <dbReference type="Proteomes" id="UP001596152"/>
    </source>
</evidence>
<gene>
    <name evidence="1" type="ORF">ACFPIE_02020</name>
</gene>
<sequence length="97" mass="10762">MEIQEAIQTAKQTVAELFEPEGATNIGLEELEFDEDSDTWDVTIGFSRPWDRPTLGAIAEMTALTTATPRPALRRTYKIVSLAKGDGKLIAIRNRNV</sequence>
<organism evidence="1 2">
    <name type="scientific">Brevundimonas staleyi</name>
    <dbReference type="NCBI Taxonomy" id="74326"/>
    <lineage>
        <taxon>Bacteria</taxon>
        <taxon>Pseudomonadati</taxon>
        <taxon>Pseudomonadota</taxon>
        <taxon>Alphaproteobacteria</taxon>
        <taxon>Caulobacterales</taxon>
        <taxon>Caulobacteraceae</taxon>
        <taxon>Brevundimonas</taxon>
    </lineage>
</organism>
<proteinExistence type="predicted"/>
<protein>
    <submittedName>
        <fullName evidence="1">Uncharacterized protein</fullName>
    </submittedName>
</protein>